<dbReference type="EMBL" id="AOPY01001524">
    <property type="protein sequence ID" value="EPJ37045.1"/>
    <property type="molecule type" value="Genomic_DNA"/>
</dbReference>
<gene>
    <name evidence="1" type="ORF">STAFG_5914</name>
</gene>
<protein>
    <submittedName>
        <fullName evidence="1">Uncharacterized protein</fullName>
    </submittedName>
</protein>
<dbReference type="HOGENOM" id="CLU_3405656_0_0_11"/>
<comment type="caution">
    <text evidence="1">The sequence shown here is derived from an EMBL/GenBank/DDBJ whole genome shotgun (WGS) entry which is preliminary data.</text>
</comment>
<evidence type="ECO:0000313" key="1">
    <source>
        <dbReference type="EMBL" id="EPJ37045.1"/>
    </source>
</evidence>
<evidence type="ECO:0000313" key="2">
    <source>
        <dbReference type="Proteomes" id="UP000015001"/>
    </source>
</evidence>
<sequence>MEQLLPPHPRSDLFLDFLTVACRCLGARQP</sequence>
<name>S4MN82_9ACTN</name>
<reference evidence="1 2" key="1">
    <citation type="submission" date="2013-02" db="EMBL/GenBank/DDBJ databases">
        <title>Draft Genome Sequence of Streptomyces afghaniensis, Which Produces Compounds of the Julimycin B-Complex.</title>
        <authorList>
            <person name="Gruening B.A."/>
            <person name="Praeg A."/>
            <person name="Erxleben A."/>
            <person name="Guenther S."/>
            <person name="Fiedler H.-P."/>
            <person name="Goodfellow M."/>
            <person name="Mueller M."/>
        </authorList>
    </citation>
    <scope>NUCLEOTIDE SEQUENCE [LARGE SCALE GENOMIC DNA]</scope>
    <source>
        <strain evidence="1 2">772</strain>
    </source>
</reference>
<accession>S4MN82</accession>
<keyword evidence="2" id="KW-1185">Reference proteome</keyword>
<proteinExistence type="predicted"/>
<organism evidence="1 2">
    <name type="scientific">Streptomyces afghaniensis 772</name>
    <dbReference type="NCBI Taxonomy" id="1283301"/>
    <lineage>
        <taxon>Bacteria</taxon>
        <taxon>Bacillati</taxon>
        <taxon>Actinomycetota</taxon>
        <taxon>Actinomycetes</taxon>
        <taxon>Kitasatosporales</taxon>
        <taxon>Streptomycetaceae</taxon>
        <taxon>Streptomyces</taxon>
    </lineage>
</organism>
<dbReference type="Proteomes" id="UP000015001">
    <property type="component" value="Unassembled WGS sequence"/>
</dbReference>
<dbReference type="AlphaFoldDB" id="S4MN82"/>